<organism evidence="1 3">
    <name type="scientific">Mycolicibacterium conceptionense</name>
    <dbReference type="NCBI Taxonomy" id="451644"/>
    <lineage>
        <taxon>Bacteria</taxon>
        <taxon>Bacillati</taxon>
        <taxon>Actinomycetota</taxon>
        <taxon>Actinomycetes</taxon>
        <taxon>Mycobacteriales</taxon>
        <taxon>Mycobacteriaceae</taxon>
        <taxon>Mycolicibacterium</taxon>
    </lineage>
</organism>
<sequence length="162" mass="17918">MLNRAEVRRNNGLANIVWAVDPVGDTGEFESWLSQTDRVSSVQFVFERPNPDAEEEFEHLFERLDRLESKRITERIVARDGSTGLSKDGLRNDPTSKAFIAAAAAAFGYIVAKGSRGKKRVAFDQRRDLMTETVEAVGVTWDSAAQSVRTAVQRAVGRSDSG</sequence>
<protein>
    <submittedName>
        <fullName evidence="1">Uncharacterized protein</fullName>
    </submittedName>
</protein>
<proteinExistence type="predicted"/>
<reference evidence="1 3" key="1">
    <citation type="submission" date="2015-03" db="EMBL/GenBank/DDBJ databases">
        <authorList>
            <person name="Murphy D."/>
        </authorList>
    </citation>
    <scope>NUCLEOTIDE SEQUENCE [LARGE SCALE GENOMIC DNA]</scope>
    <source>
        <strain evidence="1 3">D16</strain>
    </source>
</reference>
<keyword evidence="4" id="KW-1185">Reference proteome</keyword>
<accession>A0A0U1D7R7</accession>
<dbReference type="Pfam" id="PF15931">
    <property type="entry name" value="DUF4747"/>
    <property type="match status" value="1"/>
</dbReference>
<gene>
    <name evidence="2" type="ORF">AWB98_02120</name>
    <name evidence="1" type="ORF">BN970_01560</name>
</gene>
<dbReference type="InterPro" id="IPR031832">
    <property type="entry name" value="DUF4747"/>
</dbReference>
<evidence type="ECO:0000313" key="4">
    <source>
        <dbReference type="Proteomes" id="UP000193811"/>
    </source>
</evidence>
<name>A0A0U1D7R7_9MYCO</name>
<evidence type="ECO:0000313" key="1">
    <source>
        <dbReference type="EMBL" id="CQD08083.1"/>
    </source>
</evidence>
<dbReference type="Proteomes" id="UP000182227">
    <property type="component" value="Unassembled WGS sequence"/>
</dbReference>
<dbReference type="AlphaFoldDB" id="A0A0U1D7R7"/>
<dbReference type="EMBL" id="CTEF01000001">
    <property type="protein sequence ID" value="CQD08083.1"/>
    <property type="molecule type" value="Genomic_DNA"/>
</dbReference>
<evidence type="ECO:0000313" key="3">
    <source>
        <dbReference type="Proteomes" id="UP000182227"/>
    </source>
</evidence>
<reference evidence="2 4" key="2">
    <citation type="submission" date="2016-01" db="EMBL/GenBank/DDBJ databases">
        <title>The new phylogeny of the genus Mycobacterium.</title>
        <authorList>
            <person name="Tarcisio F."/>
            <person name="Conor M."/>
            <person name="Antonella G."/>
            <person name="Elisabetta G."/>
            <person name="Giulia F.S."/>
            <person name="Sara T."/>
            <person name="Anna F."/>
            <person name="Clotilde B."/>
            <person name="Roberto B."/>
            <person name="Veronica D.S."/>
            <person name="Fabio R."/>
            <person name="Monica P."/>
            <person name="Olivier J."/>
            <person name="Enrico T."/>
            <person name="Nicola S."/>
        </authorList>
    </citation>
    <scope>NUCLEOTIDE SEQUENCE [LARGE SCALE GENOMIC DNA]</scope>
    <source>
        <strain evidence="2 4">CCUG 50187</strain>
    </source>
</reference>
<dbReference type="Proteomes" id="UP000193811">
    <property type="component" value="Unassembled WGS sequence"/>
</dbReference>
<dbReference type="EMBL" id="LQOP01000034">
    <property type="protein sequence ID" value="ORV21100.1"/>
    <property type="molecule type" value="Genomic_DNA"/>
</dbReference>
<evidence type="ECO:0000313" key="2">
    <source>
        <dbReference type="EMBL" id="ORV21100.1"/>
    </source>
</evidence>